<evidence type="ECO:0000256" key="9">
    <source>
        <dbReference type="ARBA" id="ARBA00052017"/>
    </source>
</evidence>
<accession>A0A1G7K517</accession>
<dbReference type="HAMAP" id="MF_01405">
    <property type="entry name" value="Non_canon_purine_NTPase"/>
    <property type="match status" value="1"/>
</dbReference>
<dbReference type="CDD" id="cd00515">
    <property type="entry name" value="HAM1"/>
    <property type="match status" value="1"/>
</dbReference>
<dbReference type="FunFam" id="3.90.950.10:FF:000001">
    <property type="entry name" value="dITP/XTP pyrophosphatase"/>
    <property type="match status" value="1"/>
</dbReference>
<feature type="active site" description="Proton acceptor" evidence="10">
    <location>
        <position position="70"/>
    </location>
</feature>
<gene>
    <name evidence="12" type="ORF">SAMN05660235_01185</name>
</gene>
<evidence type="ECO:0000256" key="1">
    <source>
        <dbReference type="ARBA" id="ARBA00008023"/>
    </source>
</evidence>
<keyword evidence="3 10" id="KW-0479">Metal-binding</keyword>
<dbReference type="RefSeq" id="WP_093689019.1">
    <property type="nucleotide sequence ID" value="NZ_FNBU01000007.1"/>
</dbReference>
<comment type="catalytic activity">
    <reaction evidence="9 10">
        <text>XTP + H2O = XMP + diphosphate + H(+)</text>
        <dbReference type="Rhea" id="RHEA:28610"/>
        <dbReference type="ChEBI" id="CHEBI:15377"/>
        <dbReference type="ChEBI" id="CHEBI:15378"/>
        <dbReference type="ChEBI" id="CHEBI:33019"/>
        <dbReference type="ChEBI" id="CHEBI:57464"/>
        <dbReference type="ChEBI" id="CHEBI:61314"/>
        <dbReference type="EC" id="3.6.1.66"/>
    </reaction>
</comment>
<dbReference type="AlphaFoldDB" id="A0A1G7K517"/>
<organism evidence="12 13">
    <name type="scientific">Sporolituus thermophilus DSM 23256</name>
    <dbReference type="NCBI Taxonomy" id="1123285"/>
    <lineage>
        <taxon>Bacteria</taxon>
        <taxon>Bacillati</taxon>
        <taxon>Bacillota</taxon>
        <taxon>Negativicutes</taxon>
        <taxon>Selenomonadales</taxon>
        <taxon>Sporomusaceae</taxon>
        <taxon>Sporolituus</taxon>
    </lineage>
</organism>
<proteinExistence type="inferred from homology"/>
<dbReference type="GO" id="GO:0000166">
    <property type="term" value="F:nucleotide binding"/>
    <property type="evidence" value="ECO:0007669"/>
    <property type="project" value="UniProtKB-KW"/>
</dbReference>
<keyword evidence="4 10" id="KW-0547">Nucleotide-binding</keyword>
<feature type="binding site" evidence="10">
    <location>
        <begin position="153"/>
        <end position="156"/>
    </location>
    <ligand>
        <name>substrate</name>
    </ligand>
</feature>
<dbReference type="GO" id="GO:0035870">
    <property type="term" value="F:dITP diphosphatase activity"/>
    <property type="evidence" value="ECO:0007669"/>
    <property type="project" value="UniProtKB-UniRule"/>
</dbReference>
<dbReference type="OrthoDB" id="9807456at2"/>
<feature type="binding site" evidence="10">
    <location>
        <position position="70"/>
    </location>
    <ligand>
        <name>Mg(2+)</name>
        <dbReference type="ChEBI" id="CHEBI:18420"/>
    </ligand>
</feature>
<dbReference type="Proteomes" id="UP000243333">
    <property type="component" value="Unassembled WGS sequence"/>
</dbReference>
<reference evidence="13" key="1">
    <citation type="submission" date="2016-10" db="EMBL/GenBank/DDBJ databases">
        <authorList>
            <person name="Varghese N."/>
            <person name="Submissions S."/>
        </authorList>
    </citation>
    <scope>NUCLEOTIDE SEQUENCE [LARGE SCALE GENOMIC DNA]</scope>
    <source>
        <strain evidence="13">DSM 23256</strain>
    </source>
</reference>
<keyword evidence="7 10" id="KW-0546">Nucleotide metabolism</keyword>
<evidence type="ECO:0000256" key="8">
    <source>
        <dbReference type="ARBA" id="ARBA00051875"/>
    </source>
</evidence>
<feature type="binding site" evidence="10">
    <location>
        <begin position="8"/>
        <end position="13"/>
    </location>
    <ligand>
        <name>substrate</name>
    </ligand>
</feature>
<feature type="binding site" evidence="10">
    <location>
        <position position="176"/>
    </location>
    <ligand>
        <name>substrate</name>
    </ligand>
</feature>
<keyword evidence="6 10" id="KW-0460">Magnesium</keyword>
<comment type="function">
    <text evidence="10">Pyrophosphatase that catalyzes the hydrolysis of nucleoside triphosphates to their monophosphate derivatives, with a high preference for the non-canonical purine nucleotides XTP (xanthosine triphosphate), dITP (deoxyinosine triphosphate) and ITP. Seems to function as a house-cleaning enzyme that removes non-canonical purine nucleotides from the nucleotide pool, thus preventing their incorporation into DNA/RNA and avoiding chromosomal lesions.</text>
</comment>
<evidence type="ECO:0000256" key="2">
    <source>
        <dbReference type="ARBA" id="ARBA00011738"/>
    </source>
</evidence>
<name>A0A1G7K517_9FIRM</name>
<dbReference type="InterPro" id="IPR020922">
    <property type="entry name" value="dITP/XTP_pyrophosphatase"/>
</dbReference>
<comment type="catalytic activity">
    <reaction evidence="8 10">
        <text>dITP + H2O = dIMP + diphosphate + H(+)</text>
        <dbReference type="Rhea" id="RHEA:28342"/>
        <dbReference type="ChEBI" id="CHEBI:15377"/>
        <dbReference type="ChEBI" id="CHEBI:15378"/>
        <dbReference type="ChEBI" id="CHEBI:33019"/>
        <dbReference type="ChEBI" id="CHEBI:61194"/>
        <dbReference type="ChEBI" id="CHEBI:61382"/>
        <dbReference type="EC" id="3.6.1.66"/>
    </reaction>
</comment>
<evidence type="ECO:0000256" key="5">
    <source>
        <dbReference type="ARBA" id="ARBA00022801"/>
    </source>
</evidence>
<dbReference type="PANTHER" id="PTHR11067">
    <property type="entry name" value="INOSINE TRIPHOSPHATE PYROPHOSPHATASE/HAM1 PROTEIN"/>
    <property type="match status" value="1"/>
</dbReference>
<dbReference type="GO" id="GO:0036220">
    <property type="term" value="F:ITP diphosphatase activity"/>
    <property type="evidence" value="ECO:0007669"/>
    <property type="project" value="UniProtKB-UniRule"/>
</dbReference>
<dbReference type="STRING" id="1123285.SAMN05660235_01185"/>
<dbReference type="InterPro" id="IPR002637">
    <property type="entry name" value="RdgB/HAM1"/>
</dbReference>
<keyword evidence="13" id="KW-1185">Reference proteome</keyword>
<feature type="binding site" evidence="10">
    <location>
        <position position="71"/>
    </location>
    <ligand>
        <name>substrate</name>
    </ligand>
</feature>
<evidence type="ECO:0000313" key="13">
    <source>
        <dbReference type="Proteomes" id="UP000243333"/>
    </source>
</evidence>
<dbReference type="GO" id="GO:0036222">
    <property type="term" value="F:XTP diphosphatase activity"/>
    <property type="evidence" value="ECO:0007669"/>
    <property type="project" value="UniProtKB-UniRule"/>
</dbReference>
<dbReference type="Pfam" id="PF01725">
    <property type="entry name" value="Ham1p_like"/>
    <property type="match status" value="1"/>
</dbReference>
<comment type="caution">
    <text evidence="10">Lacks conserved residue(s) required for the propagation of feature annotation.</text>
</comment>
<dbReference type="GO" id="GO:0009146">
    <property type="term" value="P:purine nucleoside triphosphate catabolic process"/>
    <property type="evidence" value="ECO:0007669"/>
    <property type="project" value="UniProtKB-UniRule"/>
</dbReference>
<comment type="similarity">
    <text evidence="1 10 11">Belongs to the HAM1 NTPase family.</text>
</comment>
<evidence type="ECO:0000256" key="11">
    <source>
        <dbReference type="RuleBase" id="RU003781"/>
    </source>
</evidence>
<dbReference type="NCBIfam" id="TIGR00042">
    <property type="entry name" value="RdgB/HAM1 family non-canonical purine NTP pyrophosphatase"/>
    <property type="match status" value="1"/>
</dbReference>
<keyword evidence="5 10" id="KW-0378">Hydrolase</keyword>
<comment type="catalytic activity">
    <reaction evidence="10">
        <text>ITP + H2O = IMP + diphosphate + H(+)</text>
        <dbReference type="Rhea" id="RHEA:29399"/>
        <dbReference type="ChEBI" id="CHEBI:15377"/>
        <dbReference type="ChEBI" id="CHEBI:15378"/>
        <dbReference type="ChEBI" id="CHEBI:33019"/>
        <dbReference type="ChEBI" id="CHEBI:58053"/>
        <dbReference type="ChEBI" id="CHEBI:61402"/>
        <dbReference type="EC" id="3.6.1.66"/>
    </reaction>
</comment>
<protein>
    <recommendedName>
        <fullName evidence="10">dITP/XTP pyrophosphatase</fullName>
        <ecNumber evidence="10">3.6.1.66</ecNumber>
    </recommendedName>
    <alternativeName>
        <fullName evidence="10">Non-canonical purine NTP pyrophosphatase</fullName>
    </alternativeName>
    <alternativeName>
        <fullName evidence="10">Non-standard purine NTP pyrophosphatase</fullName>
    </alternativeName>
    <alternativeName>
        <fullName evidence="10">Nucleoside-triphosphate diphosphatase</fullName>
    </alternativeName>
    <alternativeName>
        <fullName evidence="10">Nucleoside-triphosphate pyrophosphatase</fullName>
        <shortName evidence="10">NTPase</shortName>
    </alternativeName>
</protein>
<dbReference type="SUPFAM" id="SSF52972">
    <property type="entry name" value="ITPase-like"/>
    <property type="match status" value="1"/>
</dbReference>
<dbReference type="PANTHER" id="PTHR11067:SF9">
    <property type="entry name" value="INOSINE TRIPHOSPHATE PYROPHOSPHATASE"/>
    <property type="match status" value="1"/>
</dbReference>
<comment type="subunit">
    <text evidence="2 10">Homodimer.</text>
</comment>
<evidence type="ECO:0000256" key="6">
    <source>
        <dbReference type="ARBA" id="ARBA00022842"/>
    </source>
</evidence>
<dbReference type="EC" id="3.6.1.66" evidence="10"/>
<evidence type="ECO:0000256" key="7">
    <source>
        <dbReference type="ARBA" id="ARBA00023080"/>
    </source>
</evidence>
<dbReference type="Gene3D" id="3.90.950.10">
    <property type="match status" value="1"/>
</dbReference>
<dbReference type="GO" id="GO:0005829">
    <property type="term" value="C:cytosol"/>
    <property type="evidence" value="ECO:0007669"/>
    <property type="project" value="TreeGrafter"/>
</dbReference>
<dbReference type="InterPro" id="IPR029001">
    <property type="entry name" value="ITPase-like_fam"/>
</dbReference>
<comment type="cofactor">
    <cofactor evidence="10">
        <name>Mg(2+)</name>
        <dbReference type="ChEBI" id="CHEBI:18420"/>
    </cofactor>
    <text evidence="10">Binds 1 Mg(2+) ion per subunit.</text>
</comment>
<evidence type="ECO:0000256" key="4">
    <source>
        <dbReference type="ARBA" id="ARBA00022741"/>
    </source>
</evidence>
<sequence>MKEIVVATRNAGKVAEIAAALADLPVNLRSLRDFGAIPDAVEDGDTFAANAVLKAKHYARYTGMACLADDSGLEVDALGGAPGVFSARYAGEGAGDAANNAKLLCELAGVPIQRRSARFRCVLAFLDEDGTLLVTEGACEGIILEQPRGTGGFGYDPLLYLPELGKTVAELTITEKNAVSHRGKALRQMAAMLAERQR</sequence>
<evidence type="ECO:0000256" key="3">
    <source>
        <dbReference type="ARBA" id="ARBA00022723"/>
    </source>
</evidence>
<dbReference type="GO" id="GO:0009117">
    <property type="term" value="P:nucleotide metabolic process"/>
    <property type="evidence" value="ECO:0007669"/>
    <property type="project" value="UniProtKB-KW"/>
</dbReference>
<evidence type="ECO:0000313" key="12">
    <source>
        <dbReference type="EMBL" id="SDF32315.1"/>
    </source>
</evidence>
<dbReference type="EMBL" id="FNBU01000007">
    <property type="protein sequence ID" value="SDF32315.1"/>
    <property type="molecule type" value="Genomic_DNA"/>
</dbReference>
<dbReference type="GO" id="GO:0017111">
    <property type="term" value="F:ribonucleoside triphosphate phosphatase activity"/>
    <property type="evidence" value="ECO:0007669"/>
    <property type="project" value="InterPro"/>
</dbReference>
<evidence type="ECO:0000256" key="10">
    <source>
        <dbReference type="HAMAP-Rule" id="MF_01405"/>
    </source>
</evidence>
<feature type="binding site" evidence="10">
    <location>
        <begin position="181"/>
        <end position="182"/>
    </location>
    <ligand>
        <name>substrate</name>
    </ligand>
</feature>
<dbReference type="GO" id="GO:0046872">
    <property type="term" value="F:metal ion binding"/>
    <property type="evidence" value="ECO:0007669"/>
    <property type="project" value="UniProtKB-KW"/>
</dbReference>
<dbReference type="NCBIfam" id="NF011397">
    <property type="entry name" value="PRK14822.1"/>
    <property type="match status" value="1"/>
</dbReference>